<evidence type="ECO:0000256" key="1">
    <source>
        <dbReference type="ARBA" id="ARBA00010169"/>
    </source>
</evidence>
<organism evidence="2 3">
    <name type="scientific">Mangrovactinospora gilvigrisea</name>
    <dbReference type="NCBI Taxonomy" id="1428644"/>
    <lineage>
        <taxon>Bacteria</taxon>
        <taxon>Bacillati</taxon>
        <taxon>Actinomycetota</taxon>
        <taxon>Actinomycetes</taxon>
        <taxon>Kitasatosporales</taxon>
        <taxon>Streptomycetaceae</taxon>
        <taxon>Mangrovactinospora</taxon>
    </lineage>
</organism>
<dbReference type="STRING" id="1428644.BIV57_15035"/>
<dbReference type="InterPro" id="IPR011322">
    <property type="entry name" value="N-reg_PII-like_a/b"/>
</dbReference>
<dbReference type="Pfam" id="PF03091">
    <property type="entry name" value="CutA1"/>
    <property type="match status" value="1"/>
</dbReference>
<dbReference type="GO" id="GO:0005507">
    <property type="term" value="F:copper ion binding"/>
    <property type="evidence" value="ECO:0007669"/>
    <property type="project" value="TreeGrafter"/>
</dbReference>
<evidence type="ECO:0000313" key="2">
    <source>
        <dbReference type="EMBL" id="OIV36679.1"/>
    </source>
</evidence>
<keyword evidence="3" id="KW-1185">Reference proteome</keyword>
<evidence type="ECO:0000313" key="3">
    <source>
        <dbReference type="Proteomes" id="UP000243342"/>
    </source>
</evidence>
<dbReference type="PANTHER" id="PTHR23419:SF8">
    <property type="entry name" value="FI09726P"/>
    <property type="match status" value="1"/>
</dbReference>
<dbReference type="PANTHER" id="PTHR23419">
    <property type="entry name" value="DIVALENT CATION TOLERANCE CUTA-RELATED"/>
    <property type="match status" value="1"/>
</dbReference>
<sequence>MVSDDTRGPALYVVLTTVASEQDAARLAEAAVRRRAAACAQIDGPVRSVYRWEGELQQEAEWRVMFKTAVEAWPRLRDFLAEGHPYETPEVVAMPVVAGSEHYVRWVEAETVLRSA</sequence>
<comment type="caution">
    <text evidence="2">The sequence shown here is derived from an EMBL/GenBank/DDBJ whole genome shotgun (WGS) entry which is preliminary data.</text>
</comment>
<proteinExistence type="inferred from homology"/>
<accession>A0A1J7BDC1</accession>
<dbReference type="Proteomes" id="UP000243342">
    <property type="component" value="Unassembled WGS sequence"/>
</dbReference>
<dbReference type="RefSeq" id="WP_071657368.1">
    <property type="nucleotide sequence ID" value="NZ_MLCF01000081.1"/>
</dbReference>
<dbReference type="GO" id="GO:0010038">
    <property type="term" value="P:response to metal ion"/>
    <property type="evidence" value="ECO:0007669"/>
    <property type="project" value="InterPro"/>
</dbReference>
<dbReference type="OrthoDB" id="37622at2"/>
<dbReference type="Gene3D" id="3.30.70.120">
    <property type="match status" value="1"/>
</dbReference>
<comment type="similarity">
    <text evidence="1">Belongs to the CutA family.</text>
</comment>
<dbReference type="InterPro" id="IPR015867">
    <property type="entry name" value="N-reg_PII/ATP_PRibTrfase_C"/>
</dbReference>
<reference evidence="2 3" key="1">
    <citation type="submission" date="2016-10" db="EMBL/GenBank/DDBJ databases">
        <title>Genome sequence of Streptomyces gilvigriseus MUSC 26.</title>
        <authorList>
            <person name="Lee L.-H."/>
            <person name="Ser H.-L."/>
        </authorList>
    </citation>
    <scope>NUCLEOTIDE SEQUENCE [LARGE SCALE GENOMIC DNA]</scope>
    <source>
        <strain evidence="2 3">MUSC 26</strain>
    </source>
</reference>
<name>A0A1J7BDC1_9ACTN</name>
<dbReference type="SUPFAM" id="SSF54913">
    <property type="entry name" value="GlnB-like"/>
    <property type="match status" value="1"/>
</dbReference>
<dbReference type="InterPro" id="IPR004323">
    <property type="entry name" value="Ion_tolerance_CutA"/>
</dbReference>
<dbReference type="AlphaFoldDB" id="A0A1J7BDC1"/>
<gene>
    <name evidence="2" type="ORF">BIV57_15035</name>
</gene>
<protein>
    <submittedName>
        <fullName evidence="2">Divalent-cation tolerance protein CutA</fullName>
    </submittedName>
</protein>
<dbReference type="EMBL" id="MLCF01000081">
    <property type="protein sequence ID" value="OIV36679.1"/>
    <property type="molecule type" value="Genomic_DNA"/>
</dbReference>